<keyword evidence="2" id="KW-1185">Reference proteome</keyword>
<dbReference type="EMBL" id="JANBPW010001247">
    <property type="protein sequence ID" value="KAJ1945394.1"/>
    <property type="molecule type" value="Genomic_DNA"/>
</dbReference>
<gene>
    <name evidence="1" type="primary">BEM1</name>
    <name evidence="1" type="ORF">FBU59_002320</name>
</gene>
<proteinExistence type="predicted"/>
<organism evidence="1 2">
    <name type="scientific">Linderina macrospora</name>
    <dbReference type="NCBI Taxonomy" id="4868"/>
    <lineage>
        <taxon>Eukaryota</taxon>
        <taxon>Fungi</taxon>
        <taxon>Fungi incertae sedis</taxon>
        <taxon>Zoopagomycota</taxon>
        <taxon>Kickxellomycotina</taxon>
        <taxon>Kickxellomycetes</taxon>
        <taxon>Kickxellales</taxon>
        <taxon>Kickxellaceae</taxon>
        <taxon>Linderina</taxon>
    </lineage>
</organism>
<accession>A0ACC1JBG9</accession>
<name>A0ACC1JBG9_9FUNG</name>
<reference evidence="1" key="1">
    <citation type="submission" date="2022-07" db="EMBL/GenBank/DDBJ databases">
        <title>Phylogenomic reconstructions and comparative analyses of Kickxellomycotina fungi.</title>
        <authorList>
            <person name="Reynolds N.K."/>
            <person name="Stajich J.E."/>
            <person name="Barry K."/>
            <person name="Grigoriev I.V."/>
            <person name="Crous P."/>
            <person name="Smith M.E."/>
        </authorList>
    </citation>
    <scope>NUCLEOTIDE SEQUENCE</scope>
    <source>
        <strain evidence="1">NRRL 5244</strain>
    </source>
</reference>
<feature type="non-terminal residue" evidence="1">
    <location>
        <position position="495"/>
    </location>
</feature>
<protein>
    <submittedName>
        <fullName evidence="1">Bud emergence protein 1</fullName>
    </submittedName>
</protein>
<sequence length="495" mass="54263">MHLTARTSSLSPTSSGTKLSAPKCIIRSTNNYRAQSAKELSFEKGEFFHVVEREGDPVWFDACNPLTGKRGLVPVALFEVMETRQERMRRTQRSMSTIPGLQSNQISPIPTSQSDIFPHTSHASASSPSRTSLGISRSFSNMTPGTQQTHSSLMSSSPPQRRPSEGATLVEGMSSMSLRSRAASTLHQRQTSSAGQSPVPSVPAQIQLCGTMLYDFDAETSDEISLKAEEAVLVVAQSTEDWFVAKPAMRACAPGLVPVAYVKLRDHISGAAIDDLQTYLRRYHLRLPSVAEWKKKSLATRSSRSSGTASSDTTTASNSVEGQSTPPGSTAGNRESILGQWPPQMKTRTRARTASSSTSSIADRSSLRPLHKGRQASASSLQYLAMENLPPFHPHELMAASVPTFICKDGAYLFLISLKFKTGDERNLYRGYDDFVHFHIQLTDMFPDDMKRLASPHFLNANMSSGSYVNDGIAEKRRSDIDEYVQGLMNMPQSV</sequence>
<evidence type="ECO:0000313" key="1">
    <source>
        <dbReference type="EMBL" id="KAJ1945394.1"/>
    </source>
</evidence>
<evidence type="ECO:0000313" key="2">
    <source>
        <dbReference type="Proteomes" id="UP001150603"/>
    </source>
</evidence>
<dbReference type="Proteomes" id="UP001150603">
    <property type="component" value="Unassembled WGS sequence"/>
</dbReference>
<comment type="caution">
    <text evidence="1">The sequence shown here is derived from an EMBL/GenBank/DDBJ whole genome shotgun (WGS) entry which is preliminary data.</text>
</comment>